<feature type="compositionally biased region" description="Basic and acidic residues" evidence="1">
    <location>
        <begin position="161"/>
        <end position="171"/>
    </location>
</feature>
<feature type="region of interest" description="Disordered" evidence="1">
    <location>
        <begin position="136"/>
        <end position="179"/>
    </location>
</feature>
<dbReference type="AlphaFoldDB" id="A0A0F2MAU4"/>
<reference evidence="2 3" key="1">
    <citation type="journal article" date="2014" name="BMC Genomics">
        <title>Comparative genomics of the major fungal agents of human and animal Sporotrichosis: Sporothrix schenckii and Sporothrix brasiliensis.</title>
        <authorList>
            <person name="Teixeira M.M."/>
            <person name="de Almeida L.G."/>
            <person name="Kubitschek-Barreira P."/>
            <person name="Alves F.L."/>
            <person name="Kioshima E.S."/>
            <person name="Abadio A.K."/>
            <person name="Fernandes L."/>
            <person name="Derengowski L.S."/>
            <person name="Ferreira K.S."/>
            <person name="Souza R.C."/>
            <person name="Ruiz J.C."/>
            <person name="de Andrade N.C."/>
            <person name="Paes H.C."/>
            <person name="Nicola A.M."/>
            <person name="Albuquerque P."/>
            <person name="Gerber A.L."/>
            <person name="Martins V.P."/>
            <person name="Peconick L.D."/>
            <person name="Neto A.V."/>
            <person name="Chaucanez C.B."/>
            <person name="Silva P.A."/>
            <person name="Cunha O.L."/>
            <person name="de Oliveira F.F."/>
            <person name="dos Santos T.C."/>
            <person name="Barros A.L."/>
            <person name="Soares M.A."/>
            <person name="de Oliveira L.M."/>
            <person name="Marini M.M."/>
            <person name="Villalobos-Duno H."/>
            <person name="Cunha M.M."/>
            <person name="de Hoog S."/>
            <person name="da Silveira J.F."/>
            <person name="Henrissat B."/>
            <person name="Nino-Vega G.A."/>
            <person name="Cisalpino P.S."/>
            <person name="Mora-Montes H.M."/>
            <person name="Almeida S.R."/>
            <person name="Stajich J.E."/>
            <person name="Lopes-Bezerra L.M."/>
            <person name="Vasconcelos A.T."/>
            <person name="Felipe M.S."/>
        </authorList>
    </citation>
    <scope>NUCLEOTIDE SEQUENCE [LARGE SCALE GENOMIC DNA]</scope>
    <source>
        <strain evidence="2 3">1099-18</strain>
    </source>
</reference>
<evidence type="ECO:0000256" key="1">
    <source>
        <dbReference type="SAM" id="MobiDB-lite"/>
    </source>
</evidence>
<dbReference type="EMBL" id="AXCR01000006">
    <property type="protein sequence ID" value="KJR86204.1"/>
    <property type="molecule type" value="Genomic_DNA"/>
</dbReference>
<dbReference type="GO" id="GO:0003676">
    <property type="term" value="F:nucleic acid binding"/>
    <property type="evidence" value="ECO:0007669"/>
    <property type="project" value="InterPro"/>
</dbReference>
<dbReference type="InterPro" id="IPR012337">
    <property type="entry name" value="RNaseH-like_sf"/>
</dbReference>
<dbReference type="VEuPathDB" id="FungiDB:SPSK_02681"/>
<dbReference type="Proteomes" id="UP000033710">
    <property type="component" value="Unassembled WGS sequence"/>
</dbReference>
<dbReference type="OrthoDB" id="26838at2759"/>
<feature type="compositionally biased region" description="Basic and acidic residues" evidence="1">
    <location>
        <begin position="140"/>
        <end position="149"/>
    </location>
</feature>
<evidence type="ECO:0008006" key="4">
    <source>
        <dbReference type="Google" id="ProtNLM"/>
    </source>
</evidence>
<protein>
    <recommendedName>
        <fullName evidence="4">3'-5' exonuclease domain-containing protein</fullName>
    </recommendedName>
</protein>
<evidence type="ECO:0000313" key="2">
    <source>
        <dbReference type="EMBL" id="KJR86204.1"/>
    </source>
</evidence>
<feature type="region of interest" description="Disordered" evidence="1">
    <location>
        <begin position="273"/>
        <end position="299"/>
    </location>
</feature>
<evidence type="ECO:0000313" key="3">
    <source>
        <dbReference type="Proteomes" id="UP000033710"/>
    </source>
</evidence>
<dbReference type="PANTHER" id="PTHR43040:SF1">
    <property type="entry name" value="RIBONUCLEASE D"/>
    <property type="match status" value="1"/>
</dbReference>
<dbReference type="SUPFAM" id="SSF53098">
    <property type="entry name" value="Ribonuclease H-like"/>
    <property type="match status" value="1"/>
</dbReference>
<dbReference type="KEGG" id="ssck:SPSK_02681"/>
<proteinExistence type="predicted"/>
<sequence length="299" mass="33204">MAREQSGTRGSFAPPPKPELITSLGSLRSFLATVCSSARLYIELHGHRLSRQGDLTLMTVRAYPHPGIYVIDIQSLGHEAFTARSVFGLTLQSVLENPGLRKVFWDVRDAADALWGHHGVRIQGVVDLQLLENASRRRRPPCEGPERHSRSGNGRGTGRGTGRDTGRDTGRGRGGVRGRSQAYVQDLDTAIRRDLSVSAAEGEHIARLRRVMASRLSLTAFRLRPLDDDTAAFCANGIRYLPQLHTVYMERITGEWLRKVKMETFRRLEAAFGPPYDPQSPTKALGPWADTTKPGPLFR</sequence>
<dbReference type="InterPro" id="IPR036397">
    <property type="entry name" value="RNaseH_sf"/>
</dbReference>
<gene>
    <name evidence="2" type="ORF">SPSK_02681</name>
</gene>
<comment type="caution">
    <text evidence="2">The sequence shown here is derived from an EMBL/GenBank/DDBJ whole genome shotgun (WGS) entry which is preliminary data.</text>
</comment>
<dbReference type="GeneID" id="27664826"/>
<reference evidence="2 3" key="2">
    <citation type="journal article" date="2015" name="Eukaryot. Cell">
        <title>Asexual propagation of a virulent clone complex in a human and feline outbreak of sporotrichosis.</title>
        <authorList>
            <person name="Teixeira Mde M."/>
            <person name="Rodrigues A.M."/>
            <person name="Tsui C.K."/>
            <person name="de Almeida L.G."/>
            <person name="Van Diepeningen A.D."/>
            <person name="van den Ende B.G."/>
            <person name="Fernandes G.F."/>
            <person name="Kano R."/>
            <person name="Hamelin R.C."/>
            <person name="Lopes-Bezerra L.M."/>
            <person name="Vasconcelos A.T."/>
            <person name="de Hoog S."/>
            <person name="de Camargo Z.P."/>
            <person name="Felipe M.S."/>
        </authorList>
    </citation>
    <scope>NUCLEOTIDE SEQUENCE [LARGE SCALE GENOMIC DNA]</scope>
    <source>
        <strain evidence="2 3">1099-18</strain>
    </source>
</reference>
<dbReference type="PANTHER" id="PTHR43040">
    <property type="entry name" value="RIBONUCLEASE D"/>
    <property type="match status" value="1"/>
</dbReference>
<organism evidence="2 3">
    <name type="scientific">Sporothrix schenckii 1099-18</name>
    <dbReference type="NCBI Taxonomy" id="1397361"/>
    <lineage>
        <taxon>Eukaryota</taxon>
        <taxon>Fungi</taxon>
        <taxon>Dikarya</taxon>
        <taxon>Ascomycota</taxon>
        <taxon>Pezizomycotina</taxon>
        <taxon>Sordariomycetes</taxon>
        <taxon>Sordariomycetidae</taxon>
        <taxon>Ophiostomatales</taxon>
        <taxon>Ophiostomataceae</taxon>
        <taxon>Sporothrix</taxon>
    </lineage>
</organism>
<dbReference type="RefSeq" id="XP_016588880.1">
    <property type="nucleotide sequence ID" value="XM_016729549.1"/>
</dbReference>
<dbReference type="Gene3D" id="3.30.420.10">
    <property type="entry name" value="Ribonuclease H-like superfamily/Ribonuclease H"/>
    <property type="match status" value="1"/>
</dbReference>
<accession>A0A0F2MAU4</accession>
<name>A0A0F2MAU4_SPOSC</name>